<dbReference type="PIRSF" id="PIRSF005902">
    <property type="entry name" value="DNase_TatD"/>
    <property type="match status" value="1"/>
</dbReference>
<dbReference type="PANTHER" id="PTHR46124:SF2">
    <property type="entry name" value="D-AMINOACYL-TRNA DEACYLASE"/>
    <property type="match status" value="1"/>
</dbReference>
<keyword evidence="1" id="KW-0378">Hydrolase</keyword>
<protein>
    <submittedName>
        <fullName evidence="1">TatD family hydrolase</fullName>
    </submittedName>
</protein>
<dbReference type="RefSeq" id="WP_317491797.1">
    <property type="nucleotide sequence ID" value="NZ_CP136051.1"/>
</dbReference>
<accession>A0ABZ0IXD6</accession>
<dbReference type="Proteomes" id="UP001302349">
    <property type="component" value="Chromosome"/>
</dbReference>
<dbReference type="SUPFAM" id="SSF51556">
    <property type="entry name" value="Metallo-dependent hydrolases"/>
    <property type="match status" value="1"/>
</dbReference>
<name>A0ABZ0IXD6_9BACT</name>
<dbReference type="Pfam" id="PF01026">
    <property type="entry name" value="TatD_DNase"/>
    <property type="match status" value="1"/>
</dbReference>
<dbReference type="InterPro" id="IPR001130">
    <property type="entry name" value="TatD-like"/>
</dbReference>
<organism evidence="1 2">
    <name type="scientific">Imperialibacter roseus</name>
    <dbReference type="NCBI Taxonomy" id="1324217"/>
    <lineage>
        <taxon>Bacteria</taxon>
        <taxon>Pseudomonadati</taxon>
        <taxon>Bacteroidota</taxon>
        <taxon>Cytophagia</taxon>
        <taxon>Cytophagales</taxon>
        <taxon>Flammeovirgaceae</taxon>
        <taxon>Imperialibacter</taxon>
    </lineage>
</organism>
<dbReference type="Gene3D" id="3.20.20.140">
    <property type="entry name" value="Metal-dependent hydrolases"/>
    <property type="match status" value="1"/>
</dbReference>
<dbReference type="InterPro" id="IPR032466">
    <property type="entry name" value="Metal_Hydrolase"/>
</dbReference>
<keyword evidence="2" id="KW-1185">Reference proteome</keyword>
<sequence length="206" mass="23191">MRQADRADVMEIVSLHLGQSKPHQYFTVGLHPWWTAQPATPEQRTELEGLLADSYCLAMGEMGLDNLKGPAIEVQMDILRSQLKVADEMKKPVIIHCVRAFGQLSEIKKEFPGIEKWCVHGYGRHATLAKQLIDQGFYLSLMPGLPPAKYMDLFESLPIDHLFLETDSMPGISIIDVYGTVAGLIEIEMSELQRQMNSNARTFFGI</sequence>
<evidence type="ECO:0000313" key="1">
    <source>
        <dbReference type="EMBL" id="WOK09177.1"/>
    </source>
</evidence>
<dbReference type="EMBL" id="CP136051">
    <property type="protein sequence ID" value="WOK09177.1"/>
    <property type="molecule type" value="Genomic_DNA"/>
</dbReference>
<dbReference type="PANTHER" id="PTHR46124">
    <property type="entry name" value="D-AMINOACYL-TRNA DEACYLASE"/>
    <property type="match status" value="1"/>
</dbReference>
<reference evidence="1 2" key="1">
    <citation type="journal article" date="2023" name="Microbiol. Resour. Announc.">
        <title>Complete Genome Sequence of Imperialibacter roseus strain P4T.</title>
        <authorList>
            <person name="Tizabi D.R."/>
            <person name="Bachvaroff T."/>
            <person name="Hill R.T."/>
        </authorList>
    </citation>
    <scope>NUCLEOTIDE SEQUENCE [LARGE SCALE GENOMIC DNA]</scope>
    <source>
        <strain evidence="1 2">P4T</strain>
    </source>
</reference>
<dbReference type="GO" id="GO:0016787">
    <property type="term" value="F:hydrolase activity"/>
    <property type="evidence" value="ECO:0007669"/>
    <property type="project" value="UniProtKB-KW"/>
</dbReference>
<evidence type="ECO:0000313" key="2">
    <source>
        <dbReference type="Proteomes" id="UP001302349"/>
    </source>
</evidence>
<gene>
    <name evidence="1" type="ORF">RT717_11070</name>
</gene>
<proteinExistence type="predicted"/>